<evidence type="ECO:0000259" key="10">
    <source>
        <dbReference type="PROSITE" id="PS50050"/>
    </source>
</evidence>
<dbReference type="Proteomes" id="UP000694565">
    <property type="component" value="Unplaced"/>
</dbReference>
<keyword evidence="5" id="KW-0677">Repeat</keyword>
<dbReference type="Pfam" id="PF21733">
    <property type="entry name" value="Death_3"/>
    <property type="match status" value="1"/>
</dbReference>
<dbReference type="PROSITE" id="PS00652">
    <property type="entry name" value="TNFR_NGFR_1"/>
    <property type="match status" value="1"/>
</dbReference>
<evidence type="ECO:0000313" key="12">
    <source>
        <dbReference type="Proteomes" id="UP000694565"/>
    </source>
</evidence>
<comment type="subcellular location">
    <subcellularLocation>
        <location evidence="1">Secreted</location>
    </subcellularLocation>
</comment>
<dbReference type="SMART" id="SM00208">
    <property type="entry name" value="TNFR"/>
    <property type="match status" value="4"/>
</dbReference>
<evidence type="ECO:0000256" key="7">
    <source>
        <dbReference type="ARBA" id="ARBA00023180"/>
    </source>
</evidence>
<feature type="disulfide bond" evidence="8">
    <location>
        <begin position="87"/>
        <end position="105"/>
    </location>
</feature>
<dbReference type="PROSITE" id="PS50050">
    <property type="entry name" value="TNFR_NGFR_2"/>
    <property type="match status" value="2"/>
</dbReference>
<feature type="chain" id="PRO_5034351721" description="TNFR-Cys domain-containing protein" evidence="9">
    <location>
        <begin position="17"/>
        <end position="309"/>
    </location>
</feature>
<dbReference type="Gene3D" id="2.10.50.10">
    <property type="entry name" value="Tumor Necrosis Factor Receptor, subunit A, domain 2"/>
    <property type="match status" value="2"/>
</dbReference>
<dbReference type="Pfam" id="PF00020">
    <property type="entry name" value="TNFR_c6"/>
    <property type="match status" value="2"/>
</dbReference>
<keyword evidence="6 8" id="KW-1015">Disulfide bond</keyword>
<dbReference type="GO" id="GO:0006915">
    <property type="term" value="P:apoptotic process"/>
    <property type="evidence" value="ECO:0007669"/>
    <property type="project" value="UniProtKB-KW"/>
</dbReference>
<dbReference type="PANTHER" id="PTHR23097:SF116">
    <property type="entry name" value="TUMOR NECROSIS FACTOR RECEPTOR SUPERFAMILY MEMBER 6B"/>
    <property type="match status" value="1"/>
</dbReference>
<feature type="disulfide bond" evidence="8">
    <location>
        <begin position="125"/>
        <end position="143"/>
    </location>
</feature>
<evidence type="ECO:0000313" key="11">
    <source>
        <dbReference type="Ensembl" id="ENSCLMP00005006832.1"/>
    </source>
</evidence>
<feature type="disulfide bond" evidence="8">
    <location>
        <begin position="66"/>
        <end position="81"/>
    </location>
</feature>
<dbReference type="Ensembl" id="ENSCLMT00005007331.1">
    <property type="protein sequence ID" value="ENSCLMP00005006832.1"/>
    <property type="gene ID" value="ENSCLMG00005003740.1"/>
</dbReference>
<evidence type="ECO:0000256" key="3">
    <source>
        <dbReference type="ARBA" id="ARBA00022703"/>
    </source>
</evidence>
<evidence type="ECO:0000256" key="6">
    <source>
        <dbReference type="ARBA" id="ARBA00023157"/>
    </source>
</evidence>
<keyword evidence="12" id="KW-1185">Reference proteome</keyword>
<feature type="domain" description="TNFR-Cys" evidence="10">
    <location>
        <begin position="106"/>
        <end position="143"/>
    </location>
</feature>
<organism evidence="11 12">
    <name type="scientific">Cyclopterus lumpus</name>
    <name type="common">Lumpsucker</name>
    <dbReference type="NCBI Taxonomy" id="8103"/>
    <lineage>
        <taxon>Eukaryota</taxon>
        <taxon>Metazoa</taxon>
        <taxon>Chordata</taxon>
        <taxon>Craniata</taxon>
        <taxon>Vertebrata</taxon>
        <taxon>Euteleostomi</taxon>
        <taxon>Actinopterygii</taxon>
        <taxon>Neopterygii</taxon>
        <taxon>Teleostei</taxon>
        <taxon>Neoteleostei</taxon>
        <taxon>Acanthomorphata</taxon>
        <taxon>Eupercaria</taxon>
        <taxon>Perciformes</taxon>
        <taxon>Cottioidei</taxon>
        <taxon>Cottales</taxon>
        <taxon>Cyclopteridae</taxon>
        <taxon>Cyclopterus</taxon>
    </lineage>
</organism>
<accession>A0A8C2WNU7</accession>
<feature type="domain" description="TNFR-Cys" evidence="10">
    <location>
        <begin position="65"/>
        <end position="105"/>
    </location>
</feature>
<proteinExistence type="predicted"/>
<keyword evidence="4 9" id="KW-0732">Signal</keyword>
<feature type="disulfide bond" evidence="8">
    <location>
        <begin position="84"/>
        <end position="97"/>
    </location>
</feature>
<dbReference type="OrthoDB" id="9990004at2759"/>
<name>A0A8C2WNU7_CYCLU</name>
<feature type="repeat" description="TNFR-Cys" evidence="8">
    <location>
        <begin position="65"/>
        <end position="105"/>
    </location>
</feature>
<evidence type="ECO:0000256" key="9">
    <source>
        <dbReference type="SAM" id="SignalP"/>
    </source>
</evidence>
<evidence type="ECO:0000256" key="4">
    <source>
        <dbReference type="ARBA" id="ARBA00022729"/>
    </source>
</evidence>
<reference evidence="11" key="2">
    <citation type="submission" date="2025-09" db="UniProtKB">
        <authorList>
            <consortium name="Ensembl"/>
        </authorList>
    </citation>
    <scope>IDENTIFICATION</scope>
</reference>
<dbReference type="RefSeq" id="XP_034401710.1">
    <property type="nucleotide sequence ID" value="XM_034545819.1"/>
</dbReference>
<dbReference type="InterPro" id="IPR048522">
    <property type="entry name" value="Death_3_fish"/>
</dbReference>
<dbReference type="SUPFAM" id="SSF57586">
    <property type="entry name" value="TNF receptor-like"/>
    <property type="match status" value="2"/>
</dbReference>
<dbReference type="GeneID" id="117739425"/>
<dbReference type="KEGG" id="clum:117739425"/>
<keyword evidence="2" id="KW-0964">Secreted</keyword>
<evidence type="ECO:0000256" key="2">
    <source>
        <dbReference type="ARBA" id="ARBA00022525"/>
    </source>
</evidence>
<dbReference type="GO" id="GO:0005576">
    <property type="term" value="C:extracellular region"/>
    <property type="evidence" value="ECO:0007669"/>
    <property type="project" value="UniProtKB-SubCell"/>
</dbReference>
<dbReference type="GeneTree" id="ENSGT00940000155167"/>
<dbReference type="InterPro" id="IPR001368">
    <property type="entry name" value="TNFR/NGFR_Cys_rich_reg"/>
</dbReference>
<feature type="signal peptide" evidence="9">
    <location>
        <begin position="1"/>
        <end position="16"/>
    </location>
</feature>
<gene>
    <name evidence="11" type="primary">LOC117739425</name>
</gene>
<keyword evidence="7" id="KW-0325">Glycoprotein</keyword>
<dbReference type="InterPro" id="IPR052459">
    <property type="entry name" value="TNFRSF_decoy_receptor"/>
</dbReference>
<sequence length="309" mass="33469">MLWPSLLPLVLLAARAARVAGVAASPRTFMHTDPATGSSVECARCAPGNYLRSSCTATRGSVCARCPSGSFTELWNYISKCLRCGACGHNQVVKTPCAADSDCRCECKPGYYKRDYDMCHPHRECPAGQGVLSKGTADEDTACRACSNGTFSAAVSAHEACSLHQSCDAPGTQLLLKGSSWHDSVCTSCTELRSRDGADYLKEILPPFFVHQKIHIKRLRRILQKLLSESGQKRGASGLDRADLHARINAWIASAKAGQIREVPAILTRMGADGAAERLRNKLQSIDSNLNELCDLRNEVDVIVMSGRK</sequence>
<evidence type="ECO:0000256" key="8">
    <source>
        <dbReference type="PROSITE-ProRule" id="PRU00206"/>
    </source>
</evidence>
<comment type="caution">
    <text evidence="8">Lacks conserved residue(s) required for the propagation of feature annotation.</text>
</comment>
<evidence type="ECO:0000256" key="1">
    <source>
        <dbReference type="ARBA" id="ARBA00004613"/>
    </source>
</evidence>
<protein>
    <recommendedName>
        <fullName evidence="10">TNFR-Cys domain-containing protein</fullName>
    </recommendedName>
</protein>
<feature type="repeat" description="TNFR-Cys" evidence="8">
    <location>
        <begin position="106"/>
        <end position="143"/>
    </location>
</feature>
<dbReference type="AlphaFoldDB" id="A0A8C2WNU7"/>
<keyword evidence="3" id="KW-0053">Apoptosis</keyword>
<reference evidence="11" key="1">
    <citation type="submission" date="2025-08" db="UniProtKB">
        <authorList>
            <consortium name="Ensembl"/>
        </authorList>
    </citation>
    <scope>IDENTIFICATION</scope>
</reference>
<dbReference type="PANTHER" id="PTHR23097">
    <property type="entry name" value="TUMOR NECROSIS FACTOR RECEPTOR SUPERFAMILY MEMBER"/>
    <property type="match status" value="1"/>
</dbReference>
<evidence type="ECO:0000256" key="5">
    <source>
        <dbReference type="ARBA" id="ARBA00022737"/>
    </source>
</evidence>